<evidence type="ECO:0000256" key="3">
    <source>
        <dbReference type="ARBA" id="ARBA00022729"/>
    </source>
</evidence>
<accession>A0ABT9GL02</accession>
<evidence type="ECO:0000256" key="5">
    <source>
        <dbReference type="SAM" id="MobiDB-lite"/>
    </source>
</evidence>
<dbReference type="CDD" id="cd09916">
    <property type="entry name" value="CpxP_like"/>
    <property type="match status" value="1"/>
</dbReference>
<dbReference type="PIRSF" id="PIRSF034445">
    <property type="entry name" value="CpxP_Spy"/>
    <property type="match status" value="1"/>
</dbReference>
<evidence type="ECO:0000313" key="7">
    <source>
        <dbReference type="EMBL" id="MDP4527589.1"/>
    </source>
</evidence>
<feature type="region of interest" description="Disordered" evidence="5">
    <location>
        <begin position="29"/>
        <end position="62"/>
    </location>
</feature>
<dbReference type="RefSeq" id="WP_305943812.1">
    <property type="nucleotide sequence ID" value="NZ_JAUZVY010000001.1"/>
</dbReference>
<name>A0ABT9GL02_9GAMM</name>
<feature type="region of interest" description="Disordered" evidence="5">
    <location>
        <begin position="82"/>
        <end position="102"/>
    </location>
</feature>
<comment type="caution">
    <text evidence="7">The sequence shown here is derived from an EMBL/GenBank/DDBJ whole genome shotgun (WGS) entry which is preliminary data.</text>
</comment>
<feature type="signal peptide" evidence="6">
    <location>
        <begin position="1"/>
        <end position="25"/>
    </location>
</feature>
<feature type="chain" id="PRO_5046627806" evidence="6">
    <location>
        <begin position="26"/>
        <end position="175"/>
    </location>
</feature>
<dbReference type="Proteomes" id="UP001236258">
    <property type="component" value="Unassembled WGS sequence"/>
</dbReference>
<dbReference type="PANTHER" id="PTHR38102">
    <property type="entry name" value="PERIPLASMIC CHAPERONE SPY"/>
    <property type="match status" value="1"/>
</dbReference>
<dbReference type="Pfam" id="PF07813">
    <property type="entry name" value="LTXXQ"/>
    <property type="match status" value="1"/>
</dbReference>
<reference evidence="7 8" key="1">
    <citation type="submission" date="2023-08" db="EMBL/GenBank/DDBJ databases">
        <authorList>
            <person name="Joshi A."/>
            <person name="Thite S."/>
        </authorList>
    </citation>
    <scope>NUCLEOTIDE SEQUENCE [LARGE SCALE GENOMIC DNA]</scope>
    <source>
        <strain evidence="7 8">1E1</strain>
    </source>
</reference>
<dbReference type="InterPro" id="IPR052211">
    <property type="entry name" value="Cpx_auxiliary_protein"/>
</dbReference>
<comment type="similarity">
    <text evidence="2">Belongs to the CpxP/Spy family.</text>
</comment>
<dbReference type="Gene3D" id="1.20.120.1490">
    <property type="match status" value="1"/>
</dbReference>
<protein>
    <submittedName>
        <fullName evidence="7">Spy/CpxP family protein refolding chaperone</fullName>
    </submittedName>
</protein>
<keyword evidence="4" id="KW-0574">Periplasm</keyword>
<keyword evidence="8" id="KW-1185">Reference proteome</keyword>
<sequence>MMKTTYWMTLLMAGSLLAAAAPAQATGSNLSAEQGAETFEQRSHRRWQQGSGKPGPQTGWAGRYGWQQLNLTEAQKQQLRALRREHRAEAGARAGQREQHQQLRQLVQADSFDATAARLLLEQRQQAQLEQQLARLTFRHQVWQLLTDEQRAQLQQQPGKRKPAATIKQGRPQRG</sequence>
<feature type="compositionally biased region" description="Basic and acidic residues" evidence="5">
    <location>
        <begin position="86"/>
        <end position="101"/>
    </location>
</feature>
<gene>
    <name evidence="7" type="ORF">Q3O59_00920</name>
</gene>
<dbReference type="PANTHER" id="PTHR38102:SF1">
    <property type="entry name" value="PERIPLASMIC CHAPERONE SPY"/>
    <property type="match status" value="1"/>
</dbReference>
<comment type="subcellular location">
    <subcellularLocation>
        <location evidence="1">Periplasm</location>
    </subcellularLocation>
</comment>
<organism evidence="7 8">
    <name type="scientific">Alkalimonas delamerensis</name>
    <dbReference type="NCBI Taxonomy" id="265981"/>
    <lineage>
        <taxon>Bacteria</taxon>
        <taxon>Pseudomonadati</taxon>
        <taxon>Pseudomonadota</taxon>
        <taxon>Gammaproteobacteria</taxon>
        <taxon>Alkalimonas</taxon>
    </lineage>
</organism>
<evidence type="ECO:0000313" key="8">
    <source>
        <dbReference type="Proteomes" id="UP001236258"/>
    </source>
</evidence>
<proteinExistence type="inferred from homology"/>
<keyword evidence="3 6" id="KW-0732">Signal</keyword>
<dbReference type="InterPro" id="IPR012899">
    <property type="entry name" value="LTXXQ"/>
</dbReference>
<feature type="region of interest" description="Disordered" evidence="5">
    <location>
        <begin position="152"/>
        <end position="175"/>
    </location>
</feature>
<dbReference type="EMBL" id="JAUZVY010000001">
    <property type="protein sequence ID" value="MDP4527589.1"/>
    <property type="molecule type" value="Genomic_DNA"/>
</dbReference>
<evidence type="ECO:0000256" key="1">
    <source>
        <dbReference type="ARBA" id="ARBA00004418"/>
    </source>
</evidence>
<evidence type="ECO:0000256" key="2">
    <source>
        <dbReference type="ARBA" id="ARBA00008441"/>
    </source>
</evidence>
<evidence type="ECO:0000256" key="4">
    <source>
        <dbReference type="ARBA" id="ARBA00022764"/>
    </source>
</evidence>
<evidence type="ECO:0000256" key="6">
    <source>
        <dbReference type="SAM" id="SignalP"/>
    </source>
</evidence>